<organism evidence="2">
    <name type="scientific">Arundo donax</name>
    <name type="common">Giant reed</name>
    <name type="synonym">Donax arundinaceus</name>
    <dbReference type="NCBI Taxonomy" id="35708"/>
    <lineage>
        <taxon>Eukaryota</taxon>
        <taxon>Viridiplantae</taxon>
        <taxon>Streptophyta</taxon>
        <taxon>Embryophyta</taxon>
        <taxon>Tracheophyta</taxon>
        <taxon>Spermatophyta</taxon>
        <taxon>Magnoliopsida</taxon>
        <taxon>Liliopsida</taxon>
        <taxon>Poales</taxon>
        <taxon>Poaceae</taxon>
        <taxon>PACMAD clade</taxon>
        <taxon>Arundinoideae</taxon>
        <taxon>Arundineae</taxon>
        <taxon>Arundo</taxon>
    </lineage>
</organism>
<dbReference type="AlphaFoldDB" id="A0A0A9H261"/>
<name>A0A0A9H261_ARUDO</name>
<evidence type="ECO:0000256" key="1">
    <source>
        <dbReference type="SAM" id="MobiDB-lite"/>
    </source>
</evidence>
<accession>A0A0A9H261</accession>
<protein>
    <submittedName>
        <fullName evidence="2">Flowering locus D</fullName>
    </submittedName>
</protein>
<proteinExistence type="predicted"/>
<feature type="region of interest" description="Disordered" evidence="1">
    <location>
        <begin position="28"/>
        <end position="78"/>
    </location>
</feature>
<dbReference type="EMBL" id="GBRH01168975">
    <property type="protein sequence ID" value="JAE28921.1"/>
    <property type="molecule type" value="Transcribed_RNA"/>
</dbReference>
<reference evidence="2" key="1">
    <citation type="submission" date="2014-09" db="EMBL/GenBank/DDBJ databases">
        <authorList>
            <person name="Magalhaes I.L.F."/>
            <person name="Oliveira U."/>
            <person name="Santos F.R."/>
            <person name="Vidigal T.H.D.A."/>
            <person name="Brescovit A.D."/>
            <person name="Santos A.J."/>
        </authorList>
    </citation>
    <scope>NUCLEOTIDE SEQUENCE</scope>
    <source>
        <tissue evidence="2">Shoot tissue taken approximately 20 cm above the soil surface</tissue>
    </source>
</reference>
<feature type="compositionally biased region" description="Basic residues" evidence="1">
    <location>
        <begin position="57"/>
        <end position="69"/>
    </location>
</feature>
<reference evidence="2" key="2">
    <citation type="journal article" date="2015" name="Data Brief">
        <title>Shoot transcriptome of the giant reed, Arundo donax.</title>
        <authorList>
            <person name="Barrero R.A."/>
            <person name="Guerrero F.D."/>
            <person name="Moolhuijzen P."/>
            <person name="Goolsby J.A."/>
            <person name="Tidwell J."/>
            <person name="Bellgard S.E."/>
            <person name="Bellgard M.I."/>
        </authorList>
    </citation>
    <scope>NUCLEOTIDE SEQUENCE</scope>
    <source>
        <tissue evidence="2">Shoot tissue taken approximately 20 cm above the soil surface</tissue>
    </source>
</reference>
<evidence type="ECO:0000313" key="2">
    <source>
        <dbReference type="EMBL" id="JAE28921.1"/>
    </source>
</evidence>
<feature type="compositionally biased region" description="Gly residues" evidence="1">
    <location>
        <begin position="38"/>
        <end position="47"/>
    </location>
</feature>
<sequence>MGCDVGGGGRGPGGDLAAESGALALVGEGRVGEEKGQGRGGVRILGKGGDEGEGRVGRRLVGHGRRRRAAAAAGAPIR</sequence>